<evidence type="ECO:0000313" key="2">
    <source>
        <dbReference type="EMBL" id="SDF21181.1"/>
    </source>
</evidence>
<keyword evidence="1" id="KW-0704">Schiff base</keyword>
<dbReference type="AlphaFoldDB" id="A0A1G7J8E1"/>
<dbReference type="InterPro" id="IPR001585">
    <property type="entry name" value="TAL/FSA"/>
</dbReference>
<dbReference type="EMBL" id="FNAX01000006">
    <property type="protein sequence ID" value="SDF21181.1"/>
    <property type="molecule type" value="Genomic_DNA"/>
</dbReference>
<dbReference type="Gene3D" id="3.20.20.70">
    <property type="entry name" value="Aldolase class I"/>
    <property type="match status" value="1"/>
</dbReference>
<dbReference type="SUPFAM" id="SSF51569">
    <property type="entry name" value="Aldolase"/>
    <property type="match status" value="1"/>
</dbReference>
<dbReference type="GO" id="GO:0005975">
    <property type="term" value="P:carbohydrate metabolic process"/>
    <property type="evidence" value="ECO:0007669"/>
    <property type="project" value="InterPro"/>
</dbReference>
<reference evidence="2 3" key="1">
    <citation type="submission" date="2016-10" db="EMBL/GenBank/DDBJ databases">
        <authorList>
            <person name="de Groot N.N."/>
        </authorList>
    </citation>
    <scope>NUCLEOTIDE SEQUENCE [LARGE SCALE GENOMIC DNA]</scope>
    <source>
        <strain evidence="2 3">CGMCC 4.1859</strain>
    </source>
</reference>
<evidence type="ECO:0000256" key="1">
    <source>
        <dbReference type="ARBA" id="ARBA00023270"/>
    </source>
</evidence>
<proteinExistence type="predicted"/>
<dbReference type="Pfam" id="PF00923">
    <property type="entry name" value="TAL_FSA"/>
    <property type="match status" value="1"/>
</dbReference>
<dbReference type="Proteomes" id="UP000198614">
    <property type="component" value="Unassembled WGS sequence"/>
</dbReference>
<organism evidence="2 3">
    <name type="scientific">Streptomyces griseoaurantiacus</name>
    <dbReference type="NCBI Taxonomy" id="68213"/>
    <lineage>
        <taxon>Bacteria</taxon>
        <taxon>Bacillati</taxon>
        <taxon>Actinomycetota</taxon>
        <taxon>Actinomycetes</taxon>
        <taxon>Kitasatosporales</taxon>
        <taxon>Streptomycetaceae</taxon>
        <taxon>Streptomyces</taxon>
        <taxon>Streptomyces aurantiacus group</taxon>
    </lineage>
</organism>
<sequence length="218" mass="23268">MLYLDSAADGHCTDWLQTGLIHGVTTNSTLVAKAGATSVSSTVKRILDSGTAEVHAQVLSEADAEAYQQAMALASLDPRVRVKIPFVTSAGRCRAGLIRRVRDAGVKVNVTVCTSRAELYAALLLQPEYLSLLWCRTRDAGEDPAQAVRAVASRRALTSTGTRLVIGSIREPADVTAALDTPCDIVTVPPAVLEQWIDHPRSVEMARQFATDAEGLVA</sequence>
<evidence type="ECO:0000313" key="3">
    <source>
        <dbReference type="Proteomes" id="UP000198614"/>
    </source>
</evidence>
<accession>A0A1G7J8E1</accession>
<protein>
    <submittedName>
        <fullName evidence="2">Transaldolase</fullName>
    </submittedName>
</protein>
<name>A0A1G7J8E1_9ACTN</name>
<dbReference type="InterPro" id="IPR013785">
    <property type="entry name" value="Aldolase_TIM"/>
</dbReference>
<gene>
    <name evidence="2" type="ORF">SAMN05216260_106327</name>
</gene>